<comment type="PTM">
    <text evidence="2">Carbamylation allows a single lysine to coordinate two divalent metal cations.</text>
</comment>
<dbReference type="Gene3D" id="3.20.20.140">
    <property type="entry name" value="Metal-dependent hydrolases"/>
    <property type="match status" value="1"/>
</dbReference>
<evidence type="ECO:0000313" key="5">
    <source>
        <dbReference type="Proteomes" id="UP001174936"/>
    </source>
</evidence>
<evidence type="ECO:0000256" key="2">
    <source>
        <dbReference type="PIRSR" id="PIRSR611778-50"/>
    </source>
</evidence>
<evidence type="ECO:0000256" key="1">
    <source>
        <dbReference type="ARBA" id="ARBA00008829"/>
    </source>
</evidence>
<feature type="modified residue" description="N6-carboxylysine" evidence="2">
    <location>
        <position position="161"/>
    </location>
</feature>
<organism evidence="4 5">
    <name type="scientific">Cercophora newfieldiana</name>
    <dbReference type="NCBI Taxonomy" id="92897"/>
    <lineage>
        <taxon>Eukaryota</taxon>
        <taxon>Fungi</taxon>
        <taxon>Dikarya</taxon>
        <taxon>Ascomycota</taxon>
        <taxon>Pezizomycotina</taxon>
        <taxon>Sordariomycetes</taxon>
        <taxon>Sordariomycetidae</taxon>
        <taxon>Sordariales</taxon>
        <taxon>Lasiosphaeriaceae</taxon>
        <taxon>Cercophora</taxon>
    </lineage>
</organism>
<evidence type="ECO:0000259" key="3">
    <source>
        <dbReference type="Pfam" id="PF01979"/>
    </source>
</evidence>
<dbReference type="GO" id="GO:0005737">
    <property type="term" value="C:cytoplasm"/>
    <property type="evidence" value="ECO:0007669"/>
    <property type="project" value="InterPro"/>
</dbReference>
<accession>A0AA40CNQ8</accession>
<dbReference type="GO" id="GO:0016810">
    <property type="term" value="F:hydrolase activity, acting on carbon-nitrogen (but not peptide) bonds"/>
    <property type="evidence" value="ECO:0007669"/>
    <property type="project" value="InterPro"/>
</dbReference>
<gene>
    <name evidence="4" type="ORF">B0T16DRAFT_417103</name>
</gene>
<proteinExistence type="inferred from homology"/>
<dbReference type="NCBIfam" id="TIGR02033">
    <property type="entry name" value="D-hydantoinase"/>
    <property type="match status" value="1"/>
</dbReference>
<dbReference type="InterPro" id="IPR050378">
    <property type="entry name" value="Metallo-dep_Hydrolases_sf"/>
</dbReference>
<keyword evidence="5" id="KW-1185">Reference proteome</keyword>
<dbReference type="InterPro" id="IPR011778">
    <property type="entry name" value="Hydantoinase/dihydroPyrase"/>
</dbReference>
<feature type="domain" description="Amidohydrolase-related" evidence="3">
    <location>
        <begin position="57"/>
        <end position="457"/>
    </location>
</feature>
<dbReference type="FunFam" id="3.20.20.140:FF:000037">
    <property type="entry name" value="Dihydropyrimidinase"/>
    <property type="match status" value="1"/>
</dbReference>
<evidence type="ECO:0000313" key="4">
    <source>
        <dbReference type="EMBL" id="KAK0644078.1"/>
    </source>
</evidence>
<name>A0AA40CNQ8_9PEZI</name>
<sequence>MENVEYDLVITNGICVTAADIASYDIAIKDEKIVLLAPSGSLAQAAARKIIDAEGGYVTPGGVDCHVHLEEPPLFGKGYSSDTYETGTRSAIAGGCTTIVGFAPQPKTEPSLLKALKDTHARASGNSFCDYGFHMLVGNPSEQALEELSTISGDEGVTSLKIYMTYTALQIRDDQILSVLLKARENRILTMIHCENGDVLNWMTDQLEAKNLFDPKYHSHSRPPILEAEATNRAIALSSLISHTPILIVHVSDPGATLRIRKAQTNGQPIFAETCPQYLFLTRDDLAAPGFEGAKCVCSPPPRDKESQEAIWTGLRNGTFTVLSSDHCPFNYDDAERGKKTCITPEYPVGRFKQIPNGIPGVETRLPLVFSAGRLALTKFVEVMSTNPAKLYGLYPKKGSLIPGVSDADIVIWYPEGKKPNITLTNEMLHHANDYTPFEGRKIGNWPRYTLLRGKVVWDRDNGGVVGEKSYGQFLKRGASTLDRIWETVEEQGPFDVASF</sequence>
<protein>
    <submittedName>
        <fullName evidence="4">Dihydropyrimidinase</fullName>
    </submittedName>
</protein>
<dbReference type="SUPFAM" id="SSF51338">
    <property type="entry name" value="Composite domain of metallo-dependent hydrolases"/>
    <property type="match status" value="2"/>
</dbReference>
<dbReference type="Proteomes" id="UP001174936">
    <property type="component" value="Unassembled WGS sequence"/>
</dbReference>
<dbReference type="CDD" id="cd01314">
    <property type="entry name" value="D-HYD"/>
    <property type="match status" value="1"/>
</dbReference>
<reference evidence="4" key="1">
    <citation type="submission" date="2023-06" db="EMBL/GenBank/DDBJ databases">
        <title>Genome-scale phylogeny and comparative genomics of the fungal order Sordariales.</title>
        <authorList>
            <consortium name="Lawrence Berkeley National Laboratory"/>
            <person name="Hensen N."/>
            <person name="Bonometti L."/>
            <person name="Westerberg I."/>
            <person name="Brannstrom I.O."/>
            <person name="Guillou S."/>
            <person name="Cros-Aarteil S."/>
            <person name="Calhoun S."/>
            <person name="Haridas S."/>
            <person name="Kuo A."/>
            <person name="Mondo S."/>
            <person name="Pangilinan J."/>
            <person name="Riley R."/>
            <person name="Labutti K."/>
            <person name="Andreopoulos B."/>
            <person name="Lipzen A."/>
            <person name="Chen C."/>
            <person name="Yanf M."/>
            <person name="Daum C."/>
            <person name="Ng V."/>
            <person name="Clum A."/>
            <person name="Steindorff A."/>
            <person name="Ohm R."/>
            <person name="Martin F."/>
            <person name="Silar P."/>
            <person name="Natvig D."/>
            <person name="Lalanne C."/>
            <person name="Gautier V."/>
            <person name="Ament-Velasquez S.L."/>
            <person name="Kruys A."/>
            <person name="Hutchinson M.I."/>
            <person name="Powell A.J."/>
            <person name="Barry K."/>
            <person name="Miller A.N."/>
            <person name="Grigoriev I.V."/>
            <person name="Debuchy R."/>
            <person name="Gladieux P."/>
            <person name="Thoren M.H."/>
            <person name="Johannesson H."/>
        </authorList>
    </citation>
    <scope>NUCLEOTIDE SEQUENCE</scope>
    <source>
        <strain evidence="4">SMH2532-1</strain>
    </source>
</reference>
<dbReference type="EMBL" id="JAULSV010000005">
    <property type="protein sequence ID" value="KAK0644078.1"/>
    <property type="molecule type" value="Genomic_DNA"/>
</dbReference>
<dbReference type="PANTHER" id="PTHR11647">
    <property type="entry name" value="HYDRANTOINASE/DIHYDROPYRIMIDINASE FAMILY MEMBER"/>
    <property type="match status" value="1"/>
</dbReference>
<dbReference type="Pfam" id="PF01979">
    <property type="entry name" value="Amidohydro_1"/>
    <property type="match status" value="1"/>
</dbReference>
<dbReference type="InterPro" id="IPR011059">
    <property type="entry name" value="Metal-dep_hydrolase_composite"/>
</dbReference>
<dbReference type="AlphaFoldDB" id="A0AA40CNQ8"/>
<dbReference type="Gene3D" id="2.30.40.10">
    <property type="entry name" value="Urease, subunit C, domain 1"/>
    <property type="match status" value="1"/>
</dbReference>
<dbReference type="InterPro" id="IPR006680">
    <property type="entry name" value="Amidohydro-rel"/>
</dbReference>
<dbReference type="SUPFAM" id="SSF51556">
    <property type="entry name" value="Metallo-dependent hydrolases"/>
    <property type="match status" value="1"/>
</dbReference>
<comment type="similarity">
    <text evidence="1">Belongs to the metallo-dependent hydrolases superfamily. Hydantoinase/dihydropyrimidinase family.</text>
</comment>
<dbReference type="InterPro" id="IPR032466">
    <property type="entry name" value="Metal_Hydrolase"/>
</dbReference>
<comment type="caution">
    <text evidence="4">The sequence shown here is derived from an EMBL/GenBank/DDBJ whole genome shotgun (WGS) entry which is preliminary data.</text>
</comment>
<dbReference type="PANTHER" id="PTHR11647:SF96">
    <property type="entry name" value="AMIDOHYDROLASE-RELATED DOMAIN-CONTAINING PROTEIN"/>
    <property type="match status" value="1"/>
</dbReference>